<dbReference type="InterPro" id="IPR011051">
    <property type="entry name" value="RmlC_Cupin_sf"/>
</dbReference>
<dbReference type="SUPFAM" id="SSF51182">
    <property type="entry name" value="RmlC-like cupins"/>
    <property type="match status" value="1"/>
</dbReference>
<dbReference type="Gene3D" id="2.60.120.10">
    <property type="entry name" value="Jelly Rolls"/>
    <property type="match status" value="1"/>
</dbReference>
<sequence>MSPPLPARIFLADQHGLLTTPQSGRCSVFSFGPYQDAQRQPLGRLLAINEETLHGGQELVLPASQAAYCLVLPLTGEISCGVAAELALVQVEQAWGATVAAGAALTLRNPYAAEAVRFLHIWVAAPETPPAPPETISYTFAQLENNLAELVSTSGNRPFSLSLGRFNGREEAVYHLRHPDALFFAYVLAGAFEVEGRLLHARDGLALWQLRQAELEALSNNALVVVLEVVP</sequence>
<dbReference type="InterPro" id="IPR041602">
    <property type="entry name" value="Quercetinase_C"/>
</dbReference>
<evidence type="ECO:0000313" key="3">
    <source>
        <dbReference type="Proteomes" id="UP001250698"/>
    </source>
</evidence>
<proteinExistence type="predicted"/>
<gene>
    <name evidence="2" type="ORF">ROI90_11525</name>
</gene>
<dbReference type="EMBL" id="JAWDJT010000007">
    <property type="protein sequence ID" value="MDU0371027.1"/>
    <property type="molecule type" value="Genomic_DNA"/>
</dbReference>
<dbReference type="InterPro" id="IPR014710">
    <property type="entry name" value="RmlC-like_jellyroll"/>
</dbReference>
<name>A0ABU3TI31_9BACT</name>
<comment type="caution">
    <text evidence="2">The sequence shown here is derived from an EMBL/GenBank/DDBJ whole genome shotgun (WGS) entry which is preliminary data.</text>
</comment>
<evidence type="ECO:0000259" key="1">
    <source>
        <dbReference type="Pfam" id="PF17954"/>
    </source>
</evidence>
<keyword evidence="3" id="KW-1185">Reference proteome</keyword>
<accession>A0ABU3TI31</accession>
<dbReference type="Proteomes" id="UP001250698">
    <property type="component" value="Unassembled WGS sequence"/>
</dbReference>
<feature type="domain" description="Quercetin 2,3-dioxygenase C-terminal cupin" evidence="1">
    <location>
        <begin position="160"/>
        <end position="226"/>
    </location>
</feature>
<evidence type="ECO:0000313" key="2">
    <source>
        <dbReference type="EMBL" id="MDU0371027.1"/>
    </source>
</evidence>
<dbReference type="RefSeq" id="WP_315998499.1">
    <property type="nucleotide sequence ID" value="NZ_JAWDJT010000007.1"/>
</dbReference>
<dbReference type="Pfam" id="PF17954">
    <property type="entry name" value="Pirin_C_2"/>
    <property type="match status" value="1"/>
</dbReference>
<protein>
    <recommendedName>
        <fullName evidence="1">Quercetin 2,3-dioxygenase C-terminal cupin domain-containing protein</fullName>
    </recommendedName>
</protein>
<organism evidence="2 3">
    <name type="scientific">Hymenobacter endophyticus</name>
    <dbReference type="NCBI Taxonomy" id="3076335"/>
    <lineage>
        <taxon>Bacteria</taxon>
        <taxon>Pseudomonadati</taxon>
        <taxon>Bacteroidota</taxon>
        <taxon>Cytophagia</taxon>
        <taxon>Cytophagales</taxon>
        <taxon>Hymenobacteraceae</taxon>
        <taxon>Hymenobacter</taxon>
    </lineage>
</organism>
<reference evidence="2 3" key="1">
    <citation type="submission" date="2023-10" db="EMBL/GenBank/DDBJ databases">
        <title>Hymenobacter endophyticus sp. nov., an isolate from the leaf tissues of wheat.</title>
        <authorList>
            <person name="Dai Y."/>
        </authorList>
    </citation>
    <scope>NUCLEOTIDE SEQUENCE [LARGE SCALE GENOMIC DNA]</scope>
    <source>
        <strain evidence="2 3">ZK17L-C2</strain>
    </source>
</reference>